<dbReference type="Proteomes" id="UP000571017">
    <property type="component" value="Unassembled WGS sequence"/>
</dbReference>
<dbReference type="AlphaFoldDB" id="A0A838CXS7"/>
<keyword evidence="3" id="KW-1185">Reference proteome</keyword>
<evidence type="ECO:0000313" key="2">
    <source>
        <dbReference type="EMBL" id="MBA2176575.1"/>
    </source>
</evidence>
<keyword evidence="1" id="KW-0472">Membrane</keyword>
<feature type="transmembrane region" description="Helical" evidence="1">
    <location>
        <begin position="7"/>
        <end position="26"/>
    </location>
</feature>
<dbReference type="EMBL" id="JACEFG010000004">
    <property type="protein sequence ID" value="MBA2176575.1"/>
    <property type="molecule type" value="Genomic_DNA"/>
</dbReference>
<reference evidence="2 3" key="1">
    <citation type="journal article" date="2004" name="Extremophiles">
        <title>Halobacillus locisalis sp. nov., a halophilic bacterium isolated from a marine solar saltern of the Yellow Sea in Korea.</title>
        <authorList>
            <person name="Yoon J.H."/>
            <person name="Kang K.H."/>
            <person name="Oh T.K."/>
            <person name="Park Y.H."/>
        </authorList>
    </citation>
    <scope>NUCLEOTIDE SEQUENCE [LARGE SCALE GENOMIC DNA]</scope>
    <source>
        <strain evidence="2 3">KCTC 3788</strain>
    </source>
</reference>
<comment type="caution">
    <text evidence="2">The sequence shown here is derived from an EMBL/GenBank/DDBJ whole genome shotgun (WGS) entry which is preliminary data.</text>
</comment>
<accession>A0A838CXS7</accession>
<sequence length="251" mass="28905">MNKKKRLWFGFGAFVIAATVFVYWWFFSSPSSFPKQAEAVEGINQVFADAHASQIQDVIEVSERKRFVPFITDYANYGVSLWVWSRNEWKARNISMVGDPMLWKVEEGDPSSYHVFWNIHPDDAVEEIDFYLMRERGYHITNSVNETYQPGVQMKKSVTVADQSYGVLPLPEGWSHLMESFRNINQDNGGLFSSMSHHPYVRFGWRPLNSEEENIFPSKSVNGSSYSGGERLEHMILINPSDIEVPVDETS</sequence>
<dbReference type="RefSeq" id="WP_181473637.1">
    <property type="nucleotide sequence ID" value="NZ_JACEFG010000004.1"/>
</dbReference>
<keyword evidence="1" id="KW-0812">Transmembrane</keyword>
<organism evidence="2 3">
    <name type="scientific">Halobacillus locisalis</name>
    <dbReference type="NCBI Taxonomy" id="220753"/>
    <lineage>
        <taxon>Bacteria</taxon>
        <taxon>Bacillati</taxon>
        <taxon>Bacillota</taxon>
        <taxon>Bacilli</taxon>
        <taxon>Bacillales</taxon>
        <taxon>Bacillaceae</taxon>
        <taxon>Halobacillus</taxon>
    </lineage>
</organism>
<keyword evidence="1" id="KW-1133">Transmembrane helix</keyword>
<gene>
    <name evidence="2" type="ORF">H0266_16935</name>
</gene>
<evidence type="ECO:0000313" key="3">
    <source>
        <dbReference type="Proteomes" id="UP000571017"/>
    </source>
</evidence>
<proteinExistence type="predicted"/>
<protein>
    <submittedName>
        <fullName evidence="2">Uncharacterized protein</fullName>
    </submittedName>
</protein>
<evidence type="ECO:0000256" key="1">
    <source>
        <dbReference type="SAM" id="Phobius"/>
    </source>
</evidence>
<name>A0A838CXS7_9BACI</name>